<name>A0A8T8M174_PSESX</name>
<evidence type="ECO:0000313" key="3">
    <source>
        <dbReference type="Proteomes" id="UP000005924"/>
    </source>
</evidence>
<reference evidence="2" key="1">
    <citation type="journal article" date="2011" name="PLoS Pathog.">
        <title>Dynamic evolution of pathogenicity revealed by sequencing and comparative genomics of 19 Pseudomonas syringae isolates.</title>
        <authorList>
            <person name="Baltrus D.A."/>
            <person name="Nishimura M.T."/>
            <person name="Romanchuk A."/>
            <person name="Chang J.H."/>
            <person name="Mukhtar M.S."/>
            <person name="Cherkis K."/>
            <person name="Roach J."/>
            <person name="Grant S.R."/>
            <person name="Jones C.D."/>
            <person name="Dangl J.L."/>
        </authorList>
    </citation>
    <scope>NUCLEOTIDE SEQUENCE</scope>
    <source>
        <strain evidence="2">Cit 7</strain>
    </source>
</reference>
<feature type="transmembrane region" description="Helical" evidence="1">
    <location>
        <begin position="54"/>
        <end position="75"/>
    </location>
</feature>
<protein>
    <submittedName>
        <fullName evidence="2">Uncharacterized protein</fullName>
    </submittedName>
</protein>
<dbReference type="RefSeq" id="WP_003368206.1">
    <property type="nucleotide sequence ID" value="NZ_CP073636.1"/>
</dbReference>
<organism evidence="2 3">
    <name type="scientific">Pseudomonas syringae Cit 7</name>
    <dbReference type="NCBI Taxonomy" id="629264"/>
    <lineage>
        <taxon>Bacteria</taxon>
        <taxon>Pseudomonadati</taxon>
        <taxon>Pseudomonadota</taxon>
        <taxon>Gammaproteobacteria</taxon>
        <taxon>Pseudomonadales</taxon>
        <taxon>Pseudomonadaceae</taxon>
        <taxon>Pseudomonas</taxon>
        <taxon>Pseudomonas syringae</taxon>
    </lineage>
</organism>
<evidence type="ECO:0000313" key="2">
    <source>
        <dbReference type="EMBL" id="QUP67420.1"/>
    </source>
</evidence>
<evidence type="ECO:0000256" key="1">
    <source>
        <dbReference type="SAM" id="Phobius"/>
    </source>
</evidence>
<dbReference type="AlphaFoldDB" id="A0A8T8M174"/>
<sequence>MLKSIISNMDPVLLRISKVGNGCGFLLIVGYVLASMLSGISDPHFDQQRLVEEFGPLIFTSIAIGTLGTVLRMTFTTSSVSE</sequence>
<accession>A0A8T8M174</accession>
<keyword evidence="1" id="KW-0812">Transmembrane</keyword>
<keyword evidence="1" id="KW-1133">Transmembrane helix</keyword>
<keyword evidence="1" id="KW-0472">Membrane</keyword>
<gene>
    <name evidence="2" type="ORF">PSYCIT7_007260</name>
</gene>
<dbReference type="EMBL" id="CP073636">
    <property type="protein sequence ID" value="QUP67420.1"/>
    <property type="molecule type" value="Genomic_DNA"/>
</dbReference>
<proteinExistence type="predicted"/>
<reference evidence="2" key="2">
    <citation type="submission" date="2021-04" db="EMBL/GenBank/DDBJ databases">
        <title>A complete genome sequence for Pseudomonas syringae Cit7.</title>
        <authorList>
            <person name="Baltrus D.A."/>
        </authorList>
    </citation>
    <scope>NUCLEOTIDE SEQUENCE</scope>
    <source>
        <strain evidence="2">Cit 7</strain>
    </source>
</reference>
<dbReference type="Proteomes" id="UP000005924">
    <property type="component" value="Chromosome"/>
</dbReference>
<feature type="transmembrane region" description="Helical" evidence="1">
    <location>
        <begin position="12"/>
        <end position="34"/>
    </location>
</feature>